<dbReference type="Proteomes" id="UP000308092">
    <property type="component" value="Unassembled WGS sequence"/>
</dbReference>
<dbReference type="AlphaFoldDB" id="A0A4S3J2H2"/>
<dbReference type="EMBL" id="SOSA01000918">
    <property type="protein sequence ID" value="THC88168.1"/>
    <property type="molecule type" value="Genomic_DNA"/>
</dbReference>
<accession>A0A4S3J2H2</accession>
<reference evidence="1 2" key="1">
    <citation type="submission" date="2019-03" db="EMBL/GenBank/DDBJ databases">
        <title>The genome sequence of a newly discovered highly antifungal drug resistant Aspergillus species, Aspergillus tanneri NIH 1004.</title>
        <authorList>
            <person name="Mounaud S."/>
            <person name="Singh I."/>
            <person name="Joardar V."/>
            <person name="Pakala S."/>
            <person name="Pakala S."/>
            <person name="Venepally P."/>
            <person name="Hoover J."/>
            <person name="Nierman W."/>
            <person name="Chung J."/>
            <person name="Losada L."/>
        </authorList>
    </citation>
    <scope>NUCLEOTIDE SEQUENCE [LARGE SCALE GENOMIC DNA]</scope>
    <source>
        <strain evidence="1 2">NIH1004</strain>
    </source>
</reference>
<keyword evidence="2" id="KW-1185">Reference proteome</keyword>
<sequence>MTSPFFSPPEPTSYNVVPYNISPRLSSASFVLNDGTHLMSSEVVPNTALWLDNGDARGSDIAQNLHGINYEHVTSSNLWPNLQTSNPYAERMPMLKADNNTLSDGELHDSICNDKTKVNLFLGTAVAPSHAAGKDAPTQANSPAKQF</sequence>
<gene>
    <name evidence="1" type="ORF">EYZ11_012382</name>
</gene>
<comment type="caution">
    <text evidence="1">The sequence shown here is derived from an EMBL/GenBank/DDBJ whole genome shotgun (WGS) entry which is preliminary data.</text>
</comment>
<dbReference type="VEuPathDB" id="FungiDB:EYZ11_012382"/>
<evidence type="ECO:0000313" key="2">
    <source>
        <dbReference type="Proteomes" id="UP000308092"/>
    </source>
</evidence>
<protein>
    <submittedName>
        <fullName evidence="1">Uncharacterized protein</fullName>
    </submittedName>
</protein>
<evidence type="ECO:0000313" key="1">
    <source>
        <dbReference type="EMBL" id="THC88168.1"/>
    </source>
</evidence>
<proteinExistence type="predicted"/>
<organism evidence="1 2">
    <name type="scientific">Aspergillus tanneri</name>
    <dbReference type="NCBI Taxonomy" id="1220188"/>
    <lineage>
        <taxon>Eukaryota</taxon>
        <taxon>Fungi</taxon>
        <taxon>Dikarya</taxon>
        <taxon>Ascomycota</taxon>
        <taxon>Pezizomycotina</taxon>
        <taxon>Eurotiomycetes</taxon>
        <taxon>Eurotiomycetidae</taxon>
        <taxon>Eurotiales</taxon>
        <taxon>Aspergillaceae</taxon>
        <taxon>Aspergillus</taxon>
        <taxon>Aspergillus subgen. Circumdati</taxon>
    </lineage>
</organism>
<name>A0A4S3J2H2_9EURO</name>